<dbReference type="PROSITE" id="PS51794">
    <property type="entry name" value="DAC"/>
    <property type="match status" value="1"/>
</dbReference>
<dbReference type="AlphaFoldDB" id="A0A1H2FP14"/>
<keyword evidence="2 6" id="KW-0808">Transferase</keyword>
<evidence type="ECO:0000256" key="3">
    <source>
        <dbReference type="ARBA" id="ARBA00022695"/>
    </source>
</evidence>
<dbReference type="InterPro" id="IPR003390">
    <property type="entry name" value="DNA_integrity_scan_DisA_N"/>
</dbReference>
<keyword evidence="6" id="KW-0472">Membrane</keyword>
<dbReference type="InterPro" id="IPR045585">
    <property type="entry name" value="CdaA_N"/>
</dbReference>
<comment type="similarity">
    <text evidence="6">Belongs to the adenylate cyclase family. DacA/CdaA subfamily.</text>
</comment>
<evidence type="ECO:0000256" key="2">
    <source>
        <dbReference type="ARBA" id="ARBA00022679"/>
    </source>
</evidence>
<feature type="transmembrane region" description="Helical" evidence="6">
    <location>
        <begin position="64"/>
        <end position="81"/>
    </location>
</feature>
<dbReference type="Gene3D" id="2.170.120.30">
    <property type="match status" value="1"/>
</dbReference>
<dbReference type="GO" id="GO:0005524">
    <property type="term" value="F:ATP binding"/>
    <property type="evidence" value="ECO:0007669"/>
    <property type="project" value="UniProtKB-UniRule"/>
</dbReference>
<feature type="transmembrane region" description="Helical" evidence="6">
    <location>
        <begin position="40"/>
        <end position="58"/>
    </location>
</feature>
<feature type="domain" description="DAC" evidence="7">
    <location>
        <begin position="82"/>
        <end position="241"/>
    </location>
</feature>
<comment type="catalytic activity">
    <reaction evidence="1 6">
        <text>2 ATP = 3',3'-c-di-AMP + 2 diphosphate</text>
        <dbReference type="Rhea" id="RHEA:35655"/>
        <dbReference type="ChEBI" id="CHEBI:30616"/>
        <dbReference type="ChEBI" id="CHEBI:33019"/>
        <dbReference type="ChEBI" id="CHEBI:71500"/>
        <dbReference type="EC" id="2.7.7.85"/>
    </reaction>
</comment>
<dbReference type="EMBL" id="FNLL01000004">
    <property type="protein sequence ID" value="SDU09124.1"/>
    <property type="molecule type" value="Genomic_DNA"/>
</dbReference>
<dbReference type="InterPro" id="IPR034701">
    <property type="entry name" value="CdaA"/>
</dbReference>
<dbReference type="Pfam" id="PF02457">
    <property type="entry name" value="DAC"/>
    <property type="match status" value="1"/>
</dbReference>
<evidence type="ECO:0000256" key="1">
    <source>
        <dbReference type="ARBA" id="ARBA00000877"/>
    </source>
</evidence>
<dbReference type="Gene3D" id="3.40.1700.10">
    <property type="entry name" value="DNA integrity scanning protein, DisA, N-terminal domain"/>
    <property type="match status" value="1"/>
</dbReference>
<keyword evidence="9" id="KW-1185">Reference proteome</keyword>
<gene>
    <name evidence="6" type="primary">dacA</name>
    <name evidence="8" type="ORF">SAMN04487931_104265</name>
</gene>
<dbReference type="EC" id="2.7.7.85" evidence="6"/>
<dbReference type="SUPFAM" id="SSF143597">
    <property type="entry name" value="YojJ-like"/>
    <property type="match status" value="1"/>
</dbReference>
<comment type="function">
    <text evidence="6">Catalyzes the condensation of 2 ATP molecules into cyclic di-AMP (c-di-AMP), a second messenger used to regulate differing processes in different bacteria.</text>
</comment>
<sequence>MNLLSILSNIGLPDIFDIFFISIVVYQLYVWFWGTKAFKALIGIVVLSGIFVLAKSFGLFLTTWVLQVLWQVFVILLIILFQKEIRLMLERFNPLKTMGFKKSSTVDVWGPGFAEWAFDAAKKRIGAIIIFERTDLVFDLITKGIAMECDPQPEILNSIFYKESPLHDGASLISNGRILKTSCYLPLSKREDLPQEWGTRHRAALALAEQCDAWVMVISEERGEVSFAVDKEIKKVKDKEELFTLLENAVIGSKEPDTDINDEIKLWLTRRYPVKLAVFALVFILWLVFAGQQNFEKKINLPLTFKNIPAGLMVLRPVDNNISITCRGLRKDVSMLNENNVIPSIDLLSLSPGTFIYNITQGDLILPNDRVNVVNISPSKIELILKKGSESMRQSVN</sequence>
<evidence type="ECO:0000259" key="7">
    <source>
        <dbReference type="PROSITE" id="PS51794"/>
    </source>
</evidence>
<dbReference type="InterPro" id="IPR036888">
    <property type="entry name" value="DNA_integrity_DisA_N_sf"/>
</dbReference>
<evidence type="ECO:0000256" key="6">
    <source>
        <dbReference type="HAMAP-Rule" id="MF_01499"/>
    </source>
</evidence>
<keyword evidence="4 6" id="KW-0547">Nucleotide-binding</keyword>
<keyword evidence="6" id="KW-0812">Transmembrane</keyword>
<dbReference type="GO" id="GO:0106408">
    <property type="term" value="F:diadenylate cyclase activity"/>
    <property type="evidence" value="ECO:0007669"/>
    <property type="project" value="UniProtKB-EC"/>
</dbReference>
<organism evidence="8 9">
    <name type="scientific">Desulfobacula phenolica</name>
    <dbReference type="NCBI Taxonomy" id="90732"/>
    <lineage>
        <taxon>Bacteria</taxon>
        <taxon>Pseudomonadati</taxon>
        <taxon>Thermodesulfobacteriota</taxon>
        <taxon>Desulfobacteria</taxon>
        <taxon>Desulfobacterales</taxon>
        <taxon>Desulfobacteraceae</taxon>
        <taxon>Desulfobacula</taxon>
    </lineage>
</organism>
<dbReference type="GO" id="GO:0006171">
    <property type="term" value="P:cAMP biosynthetic process"/>
    <property type="evidence" value="ECO:0007669"/>
    <property type="project" value="InterPro"/>
</dbReference>
<evidence type="ECO:0000313" key="9">
    <source>
        <dbReference type="Proteomes" id="UP000199608"/>
    </source>
</evidence>
<dbReference type="Pfam" id="PF19293">
    <property type="entry name" value="CdaA_N"/>
    <property type="match status" value="1"/>
</dbReference>
<proteinExistence type="inferred from homology"/>
<dbReference type="RefSeq" id="WP_092232728.1">
    <property type="nucleotide sequence ID" value="NZ_FNLL01000004.1"/>
</dbReference>
<keyword evidence="6" id="KW-1003">Cell membrane</keyword>
<keyword evidence="5 6" id="KW-0067">ATP-binding</keyword>
<comment type="subunit">
    <text evidence="6">Probably a homodimer.</text>
</comment>
<keyword evidence="6" id="KW-1133">Transmembrane helix</keyword>
<evidence type="ECO:0000256" key="5">
    <source>
        <dbReference type="ARBA" id="ARBA00022840"/>
    </source>
</evidence>
<keyword evidence="3 6" id="KW-0548">Nucleotidyltransferase</keyword>
<dbReference type="PANTHER" id="PTHR34185:SF1">
    <property type="entry name" value="DIADENYLATE CYCLASE"/>
    <property type="match status" value="1"/>
</dbReference>
<dbReference type="InterPro" id="IPR050338">
    <property type="entry name" value="DisA"/>
</dbReference>
<evidence type="ECO:0000313" key="8">
    <source>
        <dbReference type="EMBL" id="SDU09124.1"/>
    </source>
</evidence>
<dbReference type="HAMAP" id="MF_01499">
    <property type="entry name" value="DacA"/>
    <property type="match status" value="1"/>
</dbReference>
<name>A0A1H2FP14_9BACT</name>
<evidence type="ECO:0000256" key="4">
    <source>
        <dbReference type="ARBA" id="ARBA00022741"/>
    </source>
</evidence>
<feature type="transmembrane region" description="Helical" evidence="6">
    <location>
        <begin position="272"/>
        <end position="291"/>
    </location>
</feature>
<accession>A0A1H2FP14</accession>
<protein>
    <recommendedName>
        <fullName evidence="6">Diadenylate cyclase</fullName>
        <shortName evidence="6">DAC</shortName>
        <ecNumber evidence="6">2.7.7.85</ecNumber>
    </recommendedName>
    <alternativeName>
        <fullName evidence="6">Cyclic-di-AMP synthase</fullName>
        <shortName evidence="6">c-di-AMP synthase</shortName>
    </alternativeName>
</protein>
<dbReference type="PANTHER" id="PTHR34185">
    <property type="entry name" value="DIADENYLATE CYCLASE"/>
    <property type="match status" value="1"/>
</dbReference>
<dbReference type="GO" id="GO:0004016">
    <property type="term" value="F:adenylate cyclase activity"/>
    <property type="evidence" value="ECO:0007669"/>
    <property type="project" value="UniProtKB-UniRule"/>
</dbReference>
<feature type="transmembrane region" description="Helical" evidence="6">
    <location>
        <begin position="15"/>
        <end position="33"/>
    </location>
</feature>
<comment type="caution">
    <text evidence="6">Lacks conserved residue(s) required for the propagation of feature annotation.</text>
</comment>
<dbReference type="Proteomes" id="UP000199608">
    <property type="component" value="Unassembled WGS sequence"/>
</dbReference>
<reference evidence="9" key="1">
    <citation type="submission" date="2016-10" db="EMBL/GenBank/DDBJ databases">
        <authorList>
            <person name="Varghese N."/>
            <person name="Submissions S."/>
        </authorList>
    </citation>
    <scope>NUCLEOTIDE SEQUENCE [LARGE SCALE GENOMIC DNA]</scope>
    <source>
        <strain evidence="9">DSM 3384</strain>
    </source>
</reference>